<keyword evidence="3" id="KW-1185">Reference proteome</keyword>
<gene>
    <name evidence="2" type="ORF">OFUS_LOCUS16280</name>
</gene>
<dbReference type="PANTHER" id="PTHR15046">
    <property type="entry name" value="GLYCO_TRANS_2-LIKE DOMAIN-CONTAINING PROTEIN"/>
    <property type="match status" value="1"/>
</dbReference>
<reference evidence="2" key="1">
    <citation type="submission" date="2022-03" db="EMBL/GenBank/DDBJ databases">
        <authorList>
            <person name="Martin C."/>
        </authorList>
    </citation>
    <scope>NUCLEOTIDE SEQUENCE</scope>
</reference>
<comment type="caution">
    <text evidence="2">The sequence shown here is derived from an EMBL/GenBank/DDBJ whole genome shotgun (WGS) entry which is preliminary data.</text>
</comment>
<feature type="domain" description="Glycosyltransferase 2-like" evidence="1">
    <location>
        <begin position="2"/>
        <end position="133"/>
    </location>
</feature>
<organism evidence="2 3">
    <name type="scientific">Owenia fusiformis</name>
    <name type="common">Polychaete worm</name>
    <dbReference type="NCBI Taxonomy" id="6347"/>
    <lineage>
        <taxon>Eukaryota</taxon>
        <taxon>Metazoa</taxon>
        <taxon>Spiralia</taxon>
        <taxon>Lophotrochozoa</taxon>
        <taxon>Annelida</taxon>
        <taxon>Polychaeta</taxon>
        <taxon>Sedentaria</taxon>
        <taxon>Canalipalpata</taxon>
        <taxon>Sabellida</taxon>
        <taxon>Oweniida</taxon>
        <taxon>Oweniidae</taxon>
        <taxon>Owenia</taxon>
    </lineage>
</organism>
<dbReference type="OrthoDB" id="2139606at2759"/>
<dbReference type="Proteomes" id="UP000749559">
    <property type="component" value="Unassembled WGS sequence"/>
</dbReference>
<dbReference type="EMBL" id="CAIIXF020000008">
    <property type="protein sequence ID" value="CAH1791163.1"/>
    <property type="molecule type" value="Genomic_DNA"/>
</dbReference>
<evidence type="ECO:0000313" key="2">
    <source>
        <dbReference type="EMBL" id="CAH1791163.1"/>
    </source>
</evidence>
<evidence type="ECO:0000313" key="3">
    <source>
        <dbReference type="Proteomes" id="UP000749559"/>
    </source>
</evidence>
<name>A0A8J1U7H7_OWEFU</name>
<protein>
    <recommendedName>
        <fullName evidence="1">Glycosyltransferase 2-like domain-containing protein</fullName>
    </recommendedName>
</protein>
<dbReference type="InterPro" id="IPR001173">
    <property type="entry name" value="Glyco_trans_2-like"/>
</dbReference>
<proteinExistence type="predicted"/>
<accession>A0A8J1U7H7</accession>
<sequence length="283" mass="33132">MNRLDLVKRMIESVWNYYPKTQVIVVDDYYKDYLADVLWQEFLTNHSIVDYVQLGENAGISHGREIGVSLVTTKYFMQIDDDFVFTDNTNLTKLIDVLETTDLSIVTGDYKNMMFTGILKVHQNIAQKKGKQTMLYHFPETAHGLIPGFKNCYSVDLGPNIYLANTEHIRYIKPWDRELKAQEHTDFFLVVLIAGLKVGACTDVPLKEYGVPDRLKTRAKYPKKGVYIMNYLRKWKITEWFKQCSPKQYYSKEMDNGKCKWNSTYQFFDGDPNILHNILIDRN</sequence>
<dbReference type="AlphaFoldDB" id="A0A8J1U7H7"/>
<dbReference type="PANTHER" id="PTHR15046:SF3">
    <property type="entry name" value="BETA-1,4 N-ACETYLGALACTOSAMINYLTRANSFERASE 2-LIKE"/>
    <property type="match status" value="1"/>
</dbReference>
<dbReference type="InterPro" id="IPR029044">
    <property type="entry name" value="Nucleotide-diphossugar_trans"/>
</dbReference>
<dbReference type="Gene3D" id="3.90.550.10">
    <property type="entry name" value="Spore Coat Polysaccharide Biosynthesis Protein SpsA, Chain A"/>
    <property type="match status" value="1"/>
</dbReference>
<dbReference type="SUPFAM" id="SSF53448">
    <property type="entry name" value="Nucleotide-diphospho-sugar transferases"/>
    <property type="match status" value="1"/>
</dbReference>
<evidence type="ECO:0000259" key="1">
    <source>
        <dbReference type="Pfam" id="PF00535"/>
    </source>
</evidence>
<dbReference type="Pfam" id="PF00535">
    <property type="entry name" value="Glycos_transf_2"/>
    <property type="match status" value="1"/>
</dbReference>
<dbReference type="CDD" id="cd00761">
    <property type="entry name" value="Glyco_tranf_GTA_type"/>
    <property type="match status" value="1"/>
</dbReference>